<evidence type="ECO:0000256" key="4">
    <source>
        <dbReference type="ARBA" id="ARBA00023136"/>
    </source>
</evidence>
<feature type="transmembrane region" description="Helical" evidence="5">
    <location>
        <begin position="435"/>
        <end position="453"/>
    </location>
</feature>
<feature type="transmembrane region" description="Helical" evidence="5">
    <location>
        <begin position="219"/>
        <end position="237"/>
    </location>
</feature>
<feature type="transmembrane region" description="Helical" evidence="5">
    <location>
        <begin position="354"/>
        <end position="373"/>
    </location>
</feature>
<comment type="subcellular location">
    <subcellularLocation>
        <location evidence="1">Cell membrane</location>
        <topology evidence="1">Multi-pass membrane protein</topology>
    </subcellularLocation>
</comment>
<keyword evidence="3 5" id="KW-1133">Transmembrane helix</keyword>
<dbReference type="Pfam" id="PF07690">
    <property type="entry name" value="MFS_1"/>
    <property type="match status" value="2"/>
</dbReference>
<evidence type="ECO:0000256" key="2">
    <source>
        <dbReference type="ARBA" id="ARBA00022692"/>
    </source>
</evidence>
<reference evidence="7 8" key="1">
    <citation type="submission" date="2017-08" db="EMBL/GenBank/DDBJ databases">
        <title>The complete genome sequence of Nocardiopsis gilva YIM 90087.</title>
        <authorList>
            <person name="Yin M."/>
            <person name="Tang S."/>
        </authorList>
    </citation>
    <scope>NUCLEOTIDE SEQUENCE [LARGE SCALE GENOMIC DNA]</scope>
    <source>
        <strain evidence="7 8">YIM 90087</strain>
    </source>
</reference>
<keyword evidence="8" id="KW-1185">Reference proteome</keyword>
<feature type="transmembrane region" description="Helical" evidence="5">
    <location>
        <begin position="37"/>
        <end position="55"/>
    </location>
</feature>
<dbReference type="PANTHER" id="PTHR42718">
    <property type="entry name" value="MAJOR FACILITATOR SUPERFAMILY MULTIDRUG TRANSPORTER MFSC"/>
    <property type="match status" value="1"/>
</dbReference>
<evidence type="ECO:0000313" key="8">
    <source>
        <dbReference type="Proteomes" id="UP000215005"/>
    </source>
</evidence>
<feature type="transmembrane region" description="Helical" evidence="5">
    <location>
        <begin position="265"/>
        <end position="285"/>
    </location>
</feature>
<feature type="transmembrane region" description="Helical" evidence="5">
    <location>
        <begin position="297"/>
        <end position="319"/>
    </location>
</feature>
<feature type="transmembrane region" description="Helical" evidence="5">
    <location>
        <begin position="155"/>
        <end position="175"/>
    </location>
</feature>
<feature type="transmembrane region" description="Helical" evidence="5">
    <location>
        <begin position="331"/>
        <end position="348"/>
    </location>
</feature>
<dbReference type="KEGG" id="ngv:CDO52_15785"/>
<name>A0A223S7E9_9ACTN</name>
<dbReference type="InterPro" id="IPR020846">
    <property type="entry name" value="MFS_dom"/>
</dbReference>
<dbReference type="InterPro" id="IPR036259">
    <property type="entry name" value="MFS_trans_sf"/>
</dbReference>
<feature type="transmembrane region" description="Helical" evidence="5">
    <location>
        <begin position="394"/>
        <end position="415"/>
    </location>
</feature>
<keyword evidence="2 5" id="KW-0812">Transmembrane</keyword>
<evidence type="ECO:0000256" key="3">
    <source>
        <dbReference type="ARBA" id="ARBA00022989"/>
    </source>
</evidence>
<feature type="transmembrane region" description="Helical" evidence="5">
    <location>
        <begin position="187"/>
        <end position="207"/>
    </location>
</feature>
<gene>
    <name evidence="7" type="ORF">CDO52_15785</name>
</gene>
<keyword evidence="4 5" id="KW-0472">Membrane</keyword>
<feature type="transmembrane region" description="Helical" evidence="5">
    <location>
        <begin position="92"/>
        <end position="113"/>
    </location>
</feature>
<feature type="transmembrane region" description="Helical" evidence="5">
    <location>
        <begin position="125"/>
        <end position="143"/>
    </location>
</feature>
<accession>A0A223S7E9</accession>
<dbReference type="PROSITE" id="PS50850">
    <property type="entry name" value="MFS"/>
    <property type="match status" value="1"/>
</dbReference>
<dbReference type="CDD" id="cd17321">
    <property type="entry name" value="MFS_MMR_MDR_like"/>
    <property type="match status" value="1"/>
</dbReference>
<dbReference type="EMBL" id="CP022753">
    <property type="protein sequence ID" value="ASU84056.1"/>
    <property type="molecule type" value="Genomic_DNA"/>
</dbReference>
<dbReference type="RefSeq" id="WP_017621782.1">
    <property type="nucleotide sequence ID" value="NZ_ANBG01000444.1"/>
</dbReference>
<dbReference type="GO" id="GO:0022857">
    <property type="term" value="F:transmembrane transporter activity"/>
    <property type="evidence" value="ECO:0007669"/>
    <property type="project" value="InterPro"/>
</dbReference>
<proteinExistence type="predicted"/>
<evidence type="ECO:0000256" key="1">
    <source>
        <dbReference type="ARBA" id="ARBA00004651"/>
    </source>
</evidence>
<dbReference type="GO" id="GO:0005886">
    <property type="term" value="C:plasma membrane"/>
    <property type="evidence" value="ECO:0007669"/>
    <property type="project" value="UniProtKB-SubCell"/>
</dbReference>
<feature type="transmembrane region" description="Helical" evidence="5">
    <location>
        <begin position="67"/>
        <end position="86"/>
    </location>
</feature>
<dbReference type="Proteomes" id="UP000215005">
    <property type="component" value="Chromosome"/>
</dbReference>
<evidence type="ECO:0000313" key="7">
    <source>
        <dbReference type="EMBL" id="ASU84056.1"/>
    </source>
</evidence>
<dbReference type="PRINTS" id="PR01036">
    <property type="entry name" value="TCRTETB"/>
</dbReference>
<feature type="domain" description="Major facilitator superfamily (MFS) profile" evidence="6">
    <location>
        <begin position="1"/>
        <end position="460"/>
    </location>
</feature>
<dbReference type="Gene3D" id="1.20.1720.10">
    <property type="entry name" value="Multidrug resistance protein D"/>
    <property type="match status" value="1"/>
</dbReference>
<dbReference type="SUPFAM" id="SSF103473">
    <property type="entry name" value="MFS general substrate transporter"/>
    <property type="match status" value="1"/>
</dbReference>
<evidence type="ECO:0000259" key="6">
    <source>
        <dbReference type="PROSITE" id="PS50850"/>
    </source>
</evidence>
<evidence type="ECO:0000256" key="5">
    <source>
        <dbReference type="SAM" id="Phobius"/>
    </source>
</evidence>
<sequence length="464" mass="47750">MLAVVLLGELMAVLDASVVDTALPSIQADTGASAAGLQWIQAAYGLALALGLITGGRLGDLYGRKRIFLLGAVVFTAASLLCSLAAGPTALIAARVVQGAGAAVMIPQILATLHVTFAGSARAKAFGLYGTVMSVGSVAGPVLGGVLTQADLFGLGWRSIFLINVPLGIATVLLGHRYLTESRNRQALRLDPLGMVLSALGLLLIAYPLSAGGAHHWPWWTFTAMAAGLAVLVGLVFQQRSKTRKDGSPLVALSLFSGRPFSGGMTAQLVLGLLSGLFFLCWTLFMQQGLGLSPSRAAIGFLFLTLAEIGGAWLAMSAVARHQRRAPQAGALLAALALAVFHLLATTYGTNLSMAAMALPALALGLGLGMIGAPLTDLTLGRVDDAHAGSASGLFNTATHLGISLGVVLTGVVFFSHDHTAAARGTAVVDAFTATLPYVIGGLLAMWALMFSLPRPATPRTHRS</sequence>
<protein>
    <submittedName>
        <fullName evidence="7">MFS transporter</fullName>
    </submittedName>
</protein>
<dbReference type="PANTHER" id="PTHR42718:SF39">
    <property type="entry name" value="ACTINORHODIN TRANSPORTER-RELATED"/>
    <property type="match status" value="1"/>
</dbReference>
<dbReference type="Gene3D" id="1.20.1250.20">
    <property type="entry name" value="MFS general substrate transporter like domains"/>
    <property type="match status" value="1"/>
</dbReference>
<dbReference type="InterPro" id="IPR011701">
    <property type="entry name" value="MFS"/>
</dbReference>
<organism evidence="7 8">
    <name type="scientific">Nocardiopsis gilva YIM 90087</name>
    <dbReference type="NCBI Taxonomy" id="1235441"/>
    <lineage>
        <taxon>Bacteria</taxon>
        <taxon>Bacillati</taxon>
        <taxon>Actinomycetota</taxon>
        <taxon>Actinomycetes</taxon>
        <taxon>Streptosporangiales</taxon>
        <taxon>Nocardiopsidaceae</taxon>
        <taxon>Nocardiopsis</taxon>
    </lineage>
</organism>
<dbReference type="AlphaFoldDB" id="A0A223S7E9"/>